<gene>
    <name evidence="10" type="primary">fdx</name>
    <name evidence="10" type="ORF">MPRI_35290</name>
</gene>
<evidence type="ECO:0000256" key="7">
    <source>
        <dbReference type="ARBA" id="ARBA00023291"/>
    </source>
</evidence>
<dbReference type="PROSITE" id="PS51379">
    <property type="entry name" value="4FE4S_FER_2"/>
    <property type="match status" value="1"/>
</dbReference>
<proteinExistence type="predicted"/>
<dbReference type="InterPro" id="IPR001080">
    <property type="entry name" value="3Fe4S_ferredoxin"/>
</dbReference>
<comment type="cofactor">
    <cofactor evidence="1">
        <name>[3Fe-4S] cluster</name>
        <dbReference type="ChEBI" id="CHEBI:21137"/>
    </cofactor>
</comment>
<dbReference type="InterPro" id="IPR017896">
    <property type="entry name" value="4Fe4S_Fe-S-bd"/>
</dbReference>
<keyword evidence="7" id="KW-0003">3Fe-4S</keyword>
<keyword evidence="11" id="KW-1185">Reference proteome</keyword>
<dbReference type="RefSeq" id="WP_014384244.1">
    <property type="nucleotide sequence ID" value="NC_016948.1"/>
</dbReference>
<dbReference type="Pfam" id="PF13370">
    <property type="entry name" value="Fer4_13"/>
    <property type="match status" value="1"/>
</dbReference>
<accession>A0ABM7KB49</accession>
<reference evidence="10 11" key="1">
    <citation type="journal article" date="2019" name="Emerg. Microbes Infect.">
        <title>Comprehensive subspecies identification of 175 nontuberculous mycobacteria species based on 7547 genomic profiles.</title>
        <authorList>
            <person name="Matsumoto Y."/>
            <person name="Kinjo T."/>
            <person name="Motooka D."/>
            <person name="Nabeya D."/>
            <person name="Jung N."/>
            <person name="Uechi K."/>
            <person name="Horii T."/>
            <person name="Iida T."/>
            <person name="Fujita J."/>
            <person name="Nakamura S."/>
        </authorList>
    </citation>
    <scope>NUCLEOTIDE SEQUENCE [LARGE SCALE GENOMIC DNA]</scope>
    <source>
        <strain evidence="10 11">JCM 30622</strain>
    </source>
</reference>
<evidence type="ECO:0000256" key="6">
    <source>
        <dbReference type="ARBA" id="ARBA00023014"/>
    </source>
</evidence>
<dbReference type="InterPro" id="IPR051269">
    <property type="entry name" value="Fe-S_cluster_ET"/>
</dbReference>
<dbReference type="PANTHER" id="PTHR36923:SF3">
    <property type="entry name" value="FERREDOXIN"/>
    <property type="match status" value="1"/>
</dbReference>
<evidence type="ECO:0000256" key="4">
    <source>
        <dbReference type="ARBA" id="ARBA00022982"/>
    </source>
</evidence>
<evidence type="ECO:0000256" key="1">
    <source>
        <dbReference type="ARBA" id="ARBA00001927"/>
    </source>
</evidence>
<dbReference type="PANTHER" id="PTHR36923">
    <property type="entry name" value="FERREDOXIN"/>
    <property type="match status" value="1"/>
</dbReference>
<evidence type="ECO:0000313" key="11">
    <source>
        <dbReference type="Proteomes" id="UP000466578"/>
    </source>
</evidence>
<dbReference type="EMBL" id="AP022597">
    <property type="protein sequence ID" value="BBY71342.1"/>
    <property type="molecule type" value="Genomic_DNA"/>
</dbReference>
<dbReference type="Proteomes" id="UP000466578">
    <property type="component" value="Chromosome"/>
</dbReference>
<dbReference type="SUPFAM" id="SSF54862">
    <property type="entry name" value="4Fe-4S ferredoxins"/>
    <property type="match status" value="1"/>
</dbReference>
<organism evidence="10 11">
    <name type="scientific">Mycobacterium paraintracellulare</name>
    <dbReference type="NCBI Taxonomy" id="1138383"/>
    <lineage>
        <taxon>Bacteria</taxon>
        <taxon>Bacillati</taxon>
        <taxon>Actinomycetota</taxon>
        <taxon>Actinomycetes</taxon>
        <taxon>Mycobacteriales</taxon>
        <taxon>Mycobacteriaceae</taxon>
        <taxon>Mycobacterium</taxon>
        <taxon>Mycobacterium avium complex (MAC)</taxon>
    </lineage>
</organism>
<evidence type="ECO:0000256" key="2">
    <source>
        <dbReference type="ARBA" id="ARBA00022448"/>
    </source>
</evidence>
<keyword evidence="5 8" id="KW-0408">Iron</keyword>
<keyword evidence="3 8" id="KW-0479">Metal-binding</keyword>
<keyword evidence="2 8" id="KW-0813">Transport</keyword>
<evidence type="ECO:0000256" key="5">
    <source>
        <dbReference type="ARBA" id="ARBA00023004"/>
    </source>
</evidence>
<dbReference type="Gene3D" id="3.30.70.20">
    <property type="match status" value="1"/>
</dbReference>
<protein>
    <recommendedName>
        <fullName evidence="8">Ferredoxin</fullName>
    </recommendedName>
</protein>
<name>A0ABM7KB49_9MYCO</name>
<evidence type="ECO:0000256" key="3">
    <source>
        <dbReference type="ARBA" id="ARBA00022723"/>
    </source>
</evidence>
<keyword evidence="4 8" id="KW-0249">Electron transport</keyword>
<comment type="function">
    <text evidence="8">Ferredoxins are iron-sulfur proteins that transfer electrons in a wide variety of metabolic reactions.</text>
</comment>
<evidence type="ECO:0000259" key="9">
    <source>
        <dbReference type="PROSITE" id="PS51379"/>
    </source>
</evidence>
<evidence type="ECO:0000256" key="8">
    <source>
        <dbReference type="RuleBase" id="RU368020"/>
    </source>
</evidence>
<keyword evidence="6 8" id="KW-0411">Iron-sulfur</keyword>
<dbReference type="GeneID" id="45453922"/>
<feature type="domain" description="4Fe-4S ferredoxin-type" evidence="9">
    <location>
        <begin position="1"/>
        <end position="29"/>
    </location>
</feature>
<evidence type="ECO:0000313" key="10">
    <source>
        <dbReference type="EMBL" id="BBY71342.1"/>
    </source>
</evidence>
<dbReference type="PRINTS" id="PR00352">
    <property type="entry name" value="3FE4SFRDOXIN"/>
</dbReference>
<sequence length="62" mass="6393">MGVRVDTARCSGIGMCEMAAPSTFEVGEDGQARVLQHNPEGADLEAARQAVSDCPTGALSID</sequence>